<feature type="transmembrane region" description="Helical" evidence="6">
    <location>
        <begin position="16"/>
        <end position="34"/>
    </location>
</feature>
<dbReference type="Pfam" id="PF03606">
    <property type="entry name" value="DcuC"/>
    <property type="match status" value="1"/>
</dbReference>
<dbReference type="OrthoDB" id="255482at2"/>
<protein>
    <submittedName>
        <fullName evidence="7">C4-dicarboxylate ABC transporter permease</fullName>
    </submittedName>
</protein>
<dbReference type="InterPro" id="IPR018385">
    <property type="entry name" value="C4_dicarb_anaerob_car-like"/>
</dbReference>
<feature type="transmembrane region" description="Helical" evidence="6">
    <location>
        <begin position="199"/>
        <end position="218"/>
    </location>
</feature>
<dbReference type="EMBL" id="MTJL01000032">
    <property type="protein sequence ID" value="OMI02312.1"/>
    <property type="molecule type" value="Genomic_DNA"/>
</dbReference>
<dbReference type="PANTHER" id="PTHR43652">
    <property type="entry name" value="BASIC AMINO ACID ANTIPORTER YFCC-RELATED"/>
    <property type="match status" value="1"/>
</dbReference>
<name>A0A1R1S3D9_9BACI</name>
<dbReference type="Proteomes" id="UP000187367">
    <property type="component" value="Unassembled WGS sequence"/>
</dbReference>
<evidence type="ECO:0000256" key="4">
    <source>
        <dbReference type="ARBA" id="ARBA00022989"/>
    </source>
</evidence>
<reference evidence="7 8" key="1">
    <citation type="submission" date="2017-01" db="EMBL/GenBank/DDBJ databases">
        <title>Bacillus phylogenomics.</title>
        <authorList>
            <person name="Dunlap C."/>
        </authorList>
    </citation>
    <scope>NUCLEOTIDE SEQUENCE [LARGE SCALE GENOMIC DNA]</scope>
    <source>
        <strain evidence="7 8">NRRL B-41282</strain>
    </source>
</reference>
<keyword evidence="2" id="KW-1003">Cell membrane</keyword>
<organism evidence="7 8">
    <name type="scientific">Bacillus swezeyi</name>
    <dbReference type="NCBI Taxonomy" id="1925020"/>
    <lineage>
        <taxon>Bacteria</taxon>
        <taxon>Bacillati</taxon>
        <taxon>Bacillota</taxon>
        <taxon>Bacilli</taxon>
        <taxon>Bacillales</taxon>
        <taxon>Bacillaceae</taxon>
        <taxon>Bacillus</taxon>
    </lineage>
</organism>
<evidence type="ECO:0000256" key="6">
    <source>
        <dbReference type="SAM" id="Phobius"/>
    </source>
</evidence>
<dbReference type="PANTHER" id="PTHR43652:SF6">
    <property type="entry name" value="ARGININE REPRESSOR"/>
    <property type="match status" value="1"/>
</dbReference>
<feature type="transmembrane region" description="Helical" evidence="6">
    <location>
        <begin position="413"/>
        <end position="433"/>
    </location>
</feature>
<comment type="subcellular location">
    <subcellularLocation>
        <location evidence="1">Cell membrane</location>
        <topology evidence="1">Multi-pass membrane protein</topology>
    </subcellularLocation>
</comment>
<keyword evidence="4 6" id="KW-1133">Transmembrane helix</keyword>
<comment type="caution">
    <text evidence="7">The sequence shown here is derived from an EMBL/GenBank/DDBJ whole genome shotgun (WGS) entry which is preliminary data.</text>
</comment>
<feature type="transmembrane region" description="Helical" evidence="6">
    <location>
        <begin position="287"/>
        <end position="305"/>
    </location>
</feature>
<feature type="transmembrane region" description="Helical" evidence="6">
    <location>
        <begin position="445"/>
        <end position="465"/>
    </location>
</feature>
<dbReference type="RefSeq" id="WP_076758042.1">
    <property type="nucleotide sequence ID" value="NZ_JARMMK010000010.1"/>
</dbReference>
<sequence>MSNDAPKKTRLRFPHTYALIFFIMILAAIASYIIPSGTFERVEKNGQTVIVQGSYQQTDAGPVGLFDLFKAVPEGMMQSADIIFYIFLIGGAFGIIHQTGMINAGVNVLVRRLKKRGVLLIPVIMFAFSLGGATIGLSEETIIFVPIGIAVARALGYDSLTGLAIISLGAAAGFTGGMLNPFTVGIAQTIAEVPIFSAIGYRLAVYVVMLGFSIFYVMRYAQKVKVSPETGLMYGTAAEMNEEVAAGQPAVSFTLRHGLVFLIVALGFGINIFGVFKWGWFLTELSAGFLIIGLAAGFAGVLSINKTFGSFVDGMKQVVYGALIVGFARAIVVVLEDGQIIDTIISSLASAISTLPNEISAIGMFVVQVVINTFIPSGSGQAATTMPLMAPLADLLGFERQIAVFAYQYGDGITNSIIPTSGVLMASLAIAGIPYERWIKFVWKLIVGWFIIGAAAIIIAMMIGIK</sequence>
<proteinExistence type="predicted"/>
<feature type="transmembrane region" description="Helical" evidence="6">
    <location>
        <begin position="117"/>
        <end position="135"/>
    </location>
</feature>
<dbReference type="GO" id="GO:0005886">
    <property type="term" value="C:plasma membrane"/>
    <property type="evidence" value="ECO:0007669"/>
    <property type="project" value="UniProtKB-SubCell"/>
</dbReference>
<feature type="transmembrane region" description="Helical" evidence="6">
    <location>
        <begin position="163"/>
        <end position="187"/>
    </location>
</feature>
<feature type="transmembrane region" description="Helical" evidence="6">
    <location>
        <begin position="259"/>
        <end position="281"/>
    </location>
</feature>
<keyword evidence="8" id="KW-1185">Reference proteome</keyword>
<evidence type="ECO:0000256" key="5">
    <source>
        <dbReference type="ARBA" id="ARBA00023136"/>
    </source>
</evidence>
<evidence type="ECO:0000256" key="1">
    <source>
        <dbReference type="ARBA" id="ARBA00004651"/>
    </source>
</evidence>
<keyword evidence="3 6" id="KW-0812">Transmembrane</keyword>
<feature type="transmembrane region" description="Helical" evidence="6">
    <location>
        <begin position="317"/>
        <end position="335"/>
    </location>
</feature>
<keyword evidence="5 6" id="KW-0472">Membrane</keyword>
<evidence type="ECO:0000256" key="3">
    <source>
        <dbReference type="ARBA" id="ARBA00022692"/>
    </source>
</evidence>
<evidence type="ECO:0000313" key="8">
    <source>
        <dbReference type="Proteomes" id="UP000187367"/>
    </source>
</evidence>
<feature type="transmembrane region" description="Helical" evidence="6">
    <location>
        <begin position="82"/>
        <end position="110"/>
    </location>
</feature>
<dbReference type="AlphaFoldDB" id="A0A1R1S3D9"/>
<feature type="transmembrane region" description="Helical" evidence="6">
    <location>
        <begin position="355"/>
        <end position="375"/>
    </location>
</feature>
<evidence type="ECO:0000313" key="7">
    <source>
        <dbReference type="EMBL" id="OMI02312.1"/>
    </source>
</evidence>
<accession>A0A1R1QFI9</accession>
<accession>A0A1R1S3D9</accession>
<gene>
    <name evidence="7" type="ORF">BW143_16310</name>
</gene>
<evidence type="ECO:0000256" key="2">
    <source>
        <dbReference type="ARBA" id="ARBA00022475"/>
    </source>
</evidence>
<dbReference type="InterPro" id="IPR051679">
    <property type="entry name" value="DASS-Related_Transporters"/>
</dbReference>